<dbReference type="GO" id="GO:0004540">
    <property type="term" value="F:RNA nuclease activity"/>
    <property type="evidence" value="ECO:0007669"/>
    <property type="project" value="InterPro"/>
</dbReference>
<gene>
    <name evidence="8" type="ORF">FSP39_005530</name>
</gene>
<dbReference type="InterPro" id="IPR050534">
    <property type="entry name" value="Coronavir_polyprotein_1ab"/>
</dbReference>
<name>A0AA88XP76_PINIB</name>
<dbReference type="Gene3D" id="3.40.50.300">
    <property type="entry name" value="P-loop containing nucleotide triphosphate hydrolases"/>
    <property type="match status" value="2"/>
</dbReference>
<comment type="caution">
    <text evidence="8">The sequence shown here is derived from an EMBL/GenBank/DDBJ whole genome shotgun (WGS) entry which is preliminary data.</text>
</comment>
<evidence type="ECO:0000256" key="5">
    <source>
        <dbReference type="ARBA" id="ARBA00022840"/>
    </source>
</evidence>
<dbReference type="AlphaFoldDB" id="A0AA88XP76"/>
<dbReference type="Pfam" id="PF13086">
    <property type="entry name" value="AAA_11"/>
    <property type="match status" value="2"/>
</dbReference>
<dbReference type="SUPFAM" id="SSF50249">
    <property type="entry name" value="Nucleic acid-binding proteins"/>
    <property type="match status" value="1"/>
</dbReference>
<dbReference type="InterPro" id="IPR041677">
    <property type="entry name" value="DNA2/NAM7_AAA_11"/>
</dbReference>
<keyword evidence="9" id="KW-1185">Reference proteome</keyword>
<keyword evidence="2" id="KW-0547">Nucleotide-binding</keyword>
<dbReference type="GO" id="GO:0005524">
    <property type="term" value="F:ATP binding"/>
    <property type="evidence" value="ECO:0007669"/>
    <property type="project" value="UniProtKB-KW"/>
</dbReference>
<feature type="domain" description="RNB" evidence="7">
    <location>
        <begin position="1"/>
        <end position="294"/>
    </location>
</feature>
<proteinExistence type="inferred from homology"/>
<dbReference type="InterPro" id="IPR047187">
    <property type="entry name" value="SF1_C_Upf1"/>
</dbReference>
<organism evidence="8 9">
    <name type="scientific">Pinctada imbricata</name>
    <name type="common">Atlantic pearl-oyster</name>
    <name type="synonym">Pinctada martensii</name>
    <dbReference type="NCBI Taxonomy" id="66713"/>
    <lineage>
        <taxon>Eukaryota</taxon>
        <taxon>Metazoa</taxon>
        <taxon>Spiralia</taxon>
        <taxon>Lophotrochozoa</taxon>
        <taxon>Mollusca</taxon>
        <taxon>Bivalvia</taxon>
        <taxon>Autobranchia</taxon>
        <taxon>Pteriomorphia</taxon>
        <taxon>Pterioida</taxon>
        <taxon>Pterioidea</taxon>
        <taxon>Pteriidae</taxon>
        <taxon>Pinctada</taxon>
    </lineage>
</organism>
<comment type="similarity">
    <text evidence="6">Belongs to the RNR ribonuclease family.</text>
</comment>
<reference evidence="8" key="1">
    <citation type="submission" date="2019-08" db="EMBL/GenBank/DDBJ databases">
        <title>The improved chromosome-level genome for the pearl oyster Pinctada fucata martensii using PacBio sequencing and Hi-C.</title>
        <authorList>
            <person name="Zheng Z."/>
        </authorList>
    </citation>
    <scope>NUCLEOTIDE SEQUENCE</scope>
    <source>
        <strain evidence="8">ZZ-2019</strain>
        <tissue evidence="8">Adductor muscle</tissue>
    </source>
</reference>
<dbReference type="InterPro" id="IPR027417">
    <property type="entry name" value="P-loop_NTPase"/>
</dbReference>
<dbReference type="PROSITE" id="PS01175">
    <property type="entry name" value="RIBONUCLEASE_II"/>
    <property type="match status" value="1"/>
</dbReference>
<dbReference type="CDD" id="cd18808">
    <property type="entry name" value="SF1_C_Upf1"/>
    <property type="match status" value="1"/>
</dbReference>
<evidence type="ECO:0000256" key="4">
    <source>
        <dbReference type="ARBA" id="ARBA00022806"/>
    </source>
</evidence>
<keyword evidence="4" id="KW-0347">Helicase</keyword>
<comment type="similarity">
    <text evidence="1">Belongs to the DNA2/NAM7 helicase family.</text>
</comment>
<sequence>MLPEPLCKDLCSLIEGEQRNTVSVFYTMSSDGESIEQPVLRKTKIRSKRQYTYDEVQSILSGYIPDDNTFMLQTLSRFAKVLKRNRMKVSSLARTYKIDVLEDDDIETRAKDAYELVSEWMIFTNIFIANQLSKMNLYMPIRSQNPPDFTKVQQWMKDHGRISFLVMALQNYIVKENSVDRYLSVEDDTIRKLRYIWLMPSQKWLWAKLLDKKCTIEEKMSLIATDCLHPLQALAFDEWTNFQPFAEYRCVPSVQTNDLNHFGLQVPYYVHFTSPMRRFIDLVVQRIVVASLDGQTCPYTKEELDEICNYSNEAYKRSMQFQRNAKMFLLGHTLQKRSIRVHAFIQEVSATEIILYIPGFRSLPNSCISLPLNLLGSNQQPEMKRNQENGKMSLQLHWEKRIYSIQKEKFQREHHVKCQKLNPHSKSEFHHMAKWANIVKSVINDGSNMESAIFDPDHPNVTNHRAVPECYDTVDDVNSETDISWNIKHSCEFTMTFSFGQVLALQITGEPDQGMVLPAIQLVDMTKSIKMCLQHTNDPVGKLAHYATKASDEWMNLPRKRRRDRQENRILLEYIRTWMAIFHMETATVAAMEDSITINDISVTFESNRKGYFKIPSHFCLVRDIEFSKISSVLYTNQPEVEEYSPGSDFLCIKCELSKSFEPIARQSVDKPPEQIYIWIGHAKINEVDYKDKLTRVGFILHKESQDVPANLTQIDTGVKCSVEVLPKPDVDKRIEVILRNLELASPLAKAVTLRRPLPKLGKDRRRLADKTNVDIKCKGLHENNQSQRKAIKNALNSSFSIIQGPPGTGKTLTGIKLVYLFCLLNKQWWEERQEKKRVIFTGPSNKSVDLVAISEVSRADSSLSSLSQSNGVYTSTTGDAYSSRAPGPTSSLLGVCRCLMLCSIDGEKFAEAIKTYDEKFSKPDYKVDAKEINDYKKKINAAIQHELQKHDVIFCTTAVATSSRFLTSLQGTICQLIIDEAGMCTEPETISTIVATHAEQVVLIGDHKQLRPIVLCQKAANLGLEKSLFEEYADKGFFLTFLDMQYRMHERICDFPSRKFYDGKLKTAPTKPAEKRGFLRIFPNENVPLALFHVEGEEISLQYATEIGNEASCSNYNEVQIVVKIFQYLVNTEKILAKDICIMSQYNAQCHELRHALKDTKDVQVYTVFASQGSEWDYVIFSTVRSLPEYRIEPKPTLGWCIEALGFITDEHQINVALTRAKKGLIIIGKKVYPNK</sequence>
<dbReference type="GO" id="GO:0003723">
    <property type="term" value="F:RNA binding"/>
    <property type="evidence" value="ECO:0007669"/>
    <property type="project" value="InterPro"/>
</dbReference>
<accession>A0AA88XP76</accession>
<dbReference type="Pfam" id="PF00773">
    <property type="entry name" value="RNB"/>
    <property type="match status" value="1"/>
</dbReference>
<protein>
    <recommendedName>
        <fullName evidence="7">RNB domain-containing protein</fullName>
    </recommendedName>
</protein>
<evidence type="ECO:0000256" key="6">
    <source>
        <dbReference type="RuleBase" id="RU003901"/>
    </source>
</evidence>
<evidence type="ECO:0000259" key="7">
    <source>
        <dbReference type="SMART" id="SM00955"/>
    </source>
</evidence>
<dbReference type="InterPro" id="IPR022966">
    <property type="entry name" value="RNase_II/R_CS"/>
</dbReference>
<dbReference type="InterPro" id="IPR041679">
    <property type="entry name" value="DNA2/NAM7-like_C"/>
</dbReference>
<evidence type="ECO:0000313" key="8">
    <source>
        <dbReference type="EMBL" id="KAK3089672.1"/>
    </source>
</evidence>
<dbReference type="InterPro" id="IPR012340">
    <property type="entry name" value="NA-bd_OB-fold"/>
</dbReference>
<keyword evidence="5" id="KW-0067">ATP-binding</keyword>
<dbReference type="Proteomes" id="UP001186944">
    <property type="component" value="Unassembled WGS sequence"/>
</dbReference>
<evidence type="ECO:0000256" key="1">
    <source>
        <dbReference type="ARBA" id="ARBA00007913"/>
    </source>
</evidence>
<evidence type="ECO:0000256" key="2">
    <source>
        <dbReference type="ARBA" id="ARBA00022741"/>
    </source>
</evidence>
<dbReference type="GO" id="GO:0043139">
    <property type="term" value="F:5'-3' DNA helicase activity"/>
    <property type="evidence" value="ECO:0007669"/>
    <property type="project" value="TreeGrafter"/>
</dbReference>
<dbReference type="InterPro" id="IPR001900">
    <property type="entry name" value="RNase_II/R"/>
</dbReference>
<dbReference type="PANTHER" id="PTHR43788:SF16">
    <property type="entry name" value="HELICASE WITH ZINC FINGER 2"/>
    <property type="match status" value="1"/>
</dbReference>
<keyword evidence="3" id="KW-0378">Hydrolase</keyword>
<dbReference type="PANTHER" id="PTHR43788">
    <property type="entry name" value="DNA2/NAM7 HELICASE FAMILY MEMBER"/>
    <property type="match status" value="1"/>
</dbReference>
<dbReference type="SUPFAM" id="SSF52540">
    <property type="entry name" value="P-loop containing nucleoside triphosphate hydrolases"/>
    <property type="match status" value="1"/>
</dbReference>
<dbReference type="SMART" id="SM00955">
    <property type="entry name" value="RNB"/>
    <property type="match status" value="1"/>
</dbReference>
<dbReference type="Pfam" id="PF13087">
    <property type="entry name" value="AAA_12"/>
    <property type="match status" value="1"/>
</dbReference>
<dbReference type="EMBL" id="VSWD01000010">
    <property type="protein sequence ID" value="KAK3089672.1"/>
    <property type="molecule type" value="Genomic_DNA"/>
</dbReference>
<evidence type="ECO:0000313" key="9">
    <source>
        <dbReference type="Proteomes" id="UP001186944"/>
    </source>
</evidence>
<evidence type="ECO:0000256" key="3">
    <source>
        <dbReference type="ARBA" id="ARBA00022801"/>
    </source>
</evidence>
<dbReference type="GO" id="GO:0016787">
    <property type="term" value="F:hydrolase activity"/>
    <property type="evidence" value="ECO:0007669"/>
    <property type="project" value="UniProtKB-KW"/>
</dbReference>